<gene>
    <name evidence="1" type="ORF">SAMN02745170_03431</name>
</gene>
<dbReference type="Pfam" id="PF25675">
    <property type="entry name" value="Phage_nozzle"/>
    <property type="match status" value="1"/>
</dbReference>
<keyword evidence="2" id="KW-1185">Reference proteome</keyword>
<dbReference type="Proteomes" id="UP000322917">
    <property type="component" value="Unassembled WGS sequence"/>
</dbReference>
<dbReference type="RefSeq" id="WP_149736029.1">
    <property type="nucleotide sequence ID" value="NZ_FQZD01000041.1"/>
</dbReference>
<dbReference type="InterPro" id="IPR058003">
    <property type="entry name" value="Phage_gp12"/>
</dbReference>
<reference evidence="1 2" key="1">
    <citation type="submission" date="2016-11" db="EMBL/GenBank/DDBJ databases">
        <authorList>
            <person name="Varghese N."/>
            <person name="Submissions S."/>
        </authorList>
    </citation>
    <scope>NUCLEOTIDE SEQUENCE [LARGE SCALE GENOMIC DNA]</scope>
    <source>
        <strain evidence="1 2">DSM 15287</strain>
    </source>
</reference>
<protein>
    <recommendedName>
        <fullName evidence="3">Tail tubular protein B</fullName>
    </recommendedName>
</protein>
<dbReference type="AlphaFoldDB" id="A0A1M6MGM1"/>
<evidence type="ECO:0000313" key="2">
    <source>
        <dbReference type="Proteomes" id="UP000322917"/>
    </source>
</evidence>
<sequence length="788" mass="88207">MGLYSQTIKNLVSGISQQPPILRLPEQLEYQENGMSTEASGLQKRPPTIHIASLLSSAIAPGVKPLVHLINRDEYEQYVVLFNGSEVHVWDAKGNKKTVNYATGAQGYITTTNPRRKLKAITVADYTFIVNIDKITAMTSEVTPNVWATQGALINVKQGQYGRKYEIIVNGTSVATFTTPDGSQSAHSTQIDTNYIATQLKTGLTTAGYTVTQGEGWLYFYKAGVTISTLETKDGFNNNAMIGILKTVQKFSNLPAQAPDGFIVEVLGEPGSGADDYYVKYDAVDKVWKETAKPGIQCTFDASTMPFVLVREADYTFTLKPADWVKRKTGDDDSNPLPSFIGQKINDLFFFRNRLGFIAGENVILSKAGEFFQFWMSSAVELQDTDPIDLAVSHNTVSILYHAVPFAEELLLFSAQTQFVLRAEGILSPKNARLDQVTEFGCNTYTRPVGAGRRVYFPAERAQYTSIKEFYAVQDVTNVKNAQDITSHVPSYIPNGVYRLISSTIENILLILTEGAEDKIYVYKYLFVDEQRIQASWSHWTFNGGKILGGGFIGSQLYLVIQRDSGLFLEKMSFTYNTKDYDDEPYRVFLDRKAIAAPIPAQNYDSVNDMTTFDFKNVYGGSVAAGTYGLVTPDGLFRSYSSSEMTNGTVKLQGNWTGQKMTVGQLYNWKFSFSEIMLKQQDDRGTRADTEGRLQLRNFWVNYVESGYFKATVEHFDKQTFTYEMTARILGSGRNYLNRMPSETGIFKFPVQSLSANCRISIESTYPTPVSIIGAGWEGNYYRRSQRL</sequence>
<name>A0A1M6MGM1_9FIRM</name>
<accession>A0A1M6MGM1</accession>
<dbReference type="EMBL" id="FQZD01000041">
    <property type="protein sequence ID" value="SHJ82597.1"/>
    <property type="molecule type" value="Genomic_DNA"/>
</dbReference>
<evidence type="ECO:0008006" key="3">
    <source>
        <dbReference type="Google" id="ProtNLM"/>
    </source>
</evidence>
<dbReference type="OrthoDB" id="1634622at2"/>
<organism evidence="1 2">
    <name type="scientific">Propionispora hippei DSM 15287</name>
    <dbReference type="NCBI Taxonomy" id="1123003"/>
    <lineage>
        <taxon>Bacteria</taxon>
        <taxon>Bacillati</taxon>
        <taxon>Bacillota</taxon>
        <taxon>Negativicutes</taxon>
        <taxon>Selenomonadales</taxon>
        <taxon>Sporomusaceae</taxon>
        <taxon>Propionispora</taxon>
    </lineage>
</organism>
<evidence type="ECO:0000313" key="1">
    <source>
        <dbReference type="EMBL" id="SHJ82597.1"/>
    </source>
</evidence>
<proteinExistence type="predicted"/>